<reference evidence="2" key="1">
    <citation type="submission" date="2022-11" db="EMBL/GenBank/DDBJ databases">
        <authorList>
            <person name="Graham C."/>
            <person name="Newman J.D."/>
        </authorList>
    </citation>
    <scope>NUCLEOTIDE SEQUENCE</scope>
    <source>
        <strain evidence="2">DSM 19486</strain>
    </source>
</reference>
<dbReference type="RefSeq" id="WP_010599295.1">
    <property type="nucleotide sequence ID" value="NZ_JAPJUH010000007.1"/>
</dbReference>
<dbReference type="Pfam" id="PF12244">
    <property type="entry name" value="DUF3606"/>
    <property type="match status" value="1"/>
</dbReference>
<dbReference type="InterPro" id="IPR022037">
    <property type="entry name" value="DUF3606"/>
</dbReference>
<organism evidence="2 3">
    <name type="scientific">Pedobacter agri</name>
    <dbReference type="NCBI Taxonomy" id="454586"/>
    <lineage>
        <taxon>Bacteria</taxon>
        <taxon>Pseudomonadati</taxon>
        <taxon>Bacteroidota</taxon>
        <taxon>Sphingobacteriia</taxon>
        <taxon>Sphingobacteriales</taxon>
        <taxon>Sphingobacteriaceae</taxon>
        <taxon>Pedobacter</taxon>
    </lineage>
</organism>
<comment type="caution">
    <text evidence="2">The sequence shown here is derived from an EMBL/GenBank/DDBJ whole genome shotgun (WGS) entry which is preliminary data.</text>
</comment>
<name>A0A9X3DHU9_9SPHI</name>
<feature type="region of interest" description="Disordered" evidence="1">
    <location>
        <begin position="1"/>
        <end position="21"/>
    </location>
</feature>
<feature type="compositionally biased region" description="Polar residues" evidence="1">
    <location>
        <begin position="1"/>
        <end position="11"/>
    </location>
</feature>
<evidence type="ECO:0000256" key="1">
    <source>
        <dbReference type="SAM" id="MobiDB-lite"/>
    </source>
</evidence>
<gene>
    <name evidence="2" type="ORF">OQZ29_21630</name>
</gene>
<protein>
    <submittedName>
        <fullName evidence="2">DUF3606 domain-containing protein</fullName>
    </submittedName>
</protein>
<keyword evidence="3" id="KW-1185">Reference proteome</keyword>
<dbReference type="Proteomes" id="UP001142592">
    <property type="component" value="Unassembled WGS sequence"/>
</dbReference>
<dbReference type="EMBL" id="JAPJUH010000007">
    <property type="protein sequence ID" value="MCX3267376.1"/>
    <property type="molecule type" value="Genomic_DNA"/>
</dbReference>
<sequence length="94" mass="10448">MEISITKSNPGNLAGRSDKLAVHRKEEMDRNALESDEDTLEAESFGATTGIINADDPDELDQWARKFQISVQDLKAAIVLHGHKIPDVKKYLSI</sequence>
<accession>A0A9X3DHU9</accession>
<evidence type="ECO:0000313" key="3">
    <source>
        <dbReference type="Proteomes" id="UP001142592"/>
    </source>
</evidence>
<evidence type="ECO:0000313" key="2">
    <source>
        <dbReference type="EMBL" id="MCX3267376.1"/>
    </source>
</evidence>
<dbReference type="AlphaFoldDB" id="A0A9X3DHU9"/>
<proteinExistence type="predicted"/>